<dbReference type="InterPro" id="IPR016024">
    <property type="entry name" value="ARM-type_fold"/>
</dbReference>
<comment type="subcellular location">
    <subcellularLocation>
        <location evidence="2">Cytoplasm</location>
        <location evidence="2">Cytosol</location>
    </subcellularLocation>
    <subcellularLocation>
        <location evidence="1">Membrane</location>
    </subcellularLocation>
</comment>
<feature type="compositionally biased region" description="Low complexity" evidence="7">
    <location>
        <begin position="1765"/>
        <end position="1775"/>
    </location>
</feature>
<dbReference type="GO" id="GO:0005085">
    <property type="term" value="F:guanyl-nucleotide exchange factor activity"/>
    <property type="evidence" value="ECO:0007669"/>
    <property type="project" value="InterPro"/>
</dbReference>
<evidence type="ECO:0000256" key="6">
    <source>
        <dbReference type="ARBA" id="ARBA00023136"/>
    </source>
</evidence>
<evidence type="ECO:0000313" key="9">
    <source>
        <dbReference type="EMBL" id="PSC72251.1"/>
    </source>
</evidence>
<evidence type="ECO:0000256" key="2">
    <source>
        <dbReference type="ARBA" id="ARBA00004514"/>
    </source>
</evidence>
<dbReference type="PANTHER" id="PTHR10663">
    <property type="entry name" value="GUANYL-NUCLEOTIDE EXCHANGE FACTOR"/>
    <property type="match status" value="1"/>
</dbReference>
<feature type="compositionally biased region" description="Basic and acidic residues" evidence="7">
    <location>
        <begin position="217"/>
        <end position="226"/>
    </location>
</feature>
<feature type="compositionally biased region" description="Low complexity" evidence="7">
    <location>
        <begin position="438"/>
        <end position="449"/>
    </location>
</feature>
<dbReference type="OrthoDB" id="430364at2759"/>
<keyword evidence="3" id="KW-0813">Transport</keyword>
<reference evidence="9 10" key="1">
    <citation type="journal article" date="2018" name="Plant J.">
        <title>Genome sequences of Chlorella sorokiniana UTEX 1602 and Micractinium conductrix SAG 241.80: implications to maltose excretion by a green alga.</title>
        <authorList>
            <person name="Arriola M.B."/>
            <person name="Velmurugan N."/>
            <person name="Zhang Y."/>
            <person name="Plunkett M.H."/>
            <person name="Hondzo H."/>
            <person name="Barney B.M."/>
        </authorList>
    </citation>
    <scope>NUCLEOTIDE SEQUENCE [LARGE SCALE GENOMIC DNA]</scope>
    <source>
        <strain evidence="9 10">SAG 241.80</strain>
    </source>
</reference>
<dbReference type="GO" id="GO:0016020">
    <property type="term" value="C:membrane"/>
    <property type="evidence" value="ECO:0007669"/>
    <property type="project" value="UniProtKB-SubCell"/>
</dbReference>
<evidence type="ECO:0000313" key="10">
    <source>
        <dbReference type="Proteomes" id="UP000239649"/>
    </source>
</evidence>
<dbReference type="CDD" id="cd00171">
    <property type="entry name" value="Sec7"/>
    <property type="match status" value="1"/>
</dbReference>
<dbReference type="GO" id="GO:0005829">
    <property type="term" value="C:cytosol"/>
    <property type="evidence" value="ECO:0007669"/>
    <property type="project" value="UniProtKB-SubCell"/>
</dbReference>
<gene>
    <name evidence="9" type="ORF">C2E20_4612</name>
</gene>
<feature type="region of interest" description="Disordered" evidence="7">
    <location>
        <begin position="415"/>
        <end position="469"/>
    </location>
</feature>
<dbReference type="InterPro" id="IPR000904">
    <property type="entry name" value="Sec7_dom"/>
</dbReference>
<dbReference type="Pfam" id="PF01369">
    <property type="entry name" value="Sec7"/>
    <property type="match status" value="1"/>
</dbReference>
<proteinExistence type="predicted"/>
<dbReference type="InterPro" id="IPR035999">
    <property type="entry name" value="Sec7_dom_sf"/>
</dbReference>
<dbReference type="EMBL" id="LHPF02000011">
    <property type="protein sequence ID" value="PSC72251.1"/>
    <property type="molecule type" value="Genomic_DNA"/>
</dbReference>
<dbReference type="InterPro" id="IPR032817">
    <property type="entry name" value="Mon2_C"/>
</dbReference>
<feature type="region of interest" description="Disordered" evidence="7">
    <location>
        <begin position="215"/>
        <end position="238"/>
    </location>
</feature>
<feature type="region of interest" description="Disordered" evidence="7">
    <location>
        <begin position="131"/>
        <end position="164"/>
    </location>
</feature>
<dbReference type="InterPro" id="IPR032629">
    <property type="entry name" value="DCB_dom"/>
</dbReference>
<feature type="region of interest" description="Disordered" evidence="7">
    <location>
        <begin position="1728"/>
        <end position="1775"/>
    </location>
</feature>
<dbReference type="Pfam" id="PF20252">
    <property type="entry name" value="BIG2_C"/>
    <property type="match status" value="1"/>
</dbReference>
<dbReference type="Gene3D" id="1.10.220.20">
    <property type="match status" value="1"/>
</dbReference>
<name>A0A2P6VDW3_9CHLO</name>
<evidence type="ECO:0000256" key="5">
    <source>
        <dbReference type="ARBA" id="ARBA00022927"/>
    </source>
</evidence>
<feature type="compositionally biased region" description="Polar residues" evidence="7">
    <location>
        <begin position="456"/>
        <end position="469"/>
    </location>
</feature>
<evidence type="ECO:0000256" key="4">
    <source>
        <dbReference type="ARBA" id="ARBA00022490"/>
    </source>
</evidence>
<keyword evidence="4" id="KW-0963">Cytoplasm</keyword>
<dbReference type="SUPFAM" id="SSF48425">
    <property type="entry name" value="Sec7 domain"/>
    <property type="match status" value="1"/>
</dbReference>
<keyword evidence="6" id="KW-0472">Membrane</keyword>
<evidence type="ECO:0000256" key="1">
    <source>
        <dbReference type="ARBA" id="ARBA00004370"/>
    </source>
</evidence>
<feature type="region of interest" description="Disordered" evidence="7">
    <location>
        <begin position="51"/>
        <end position="94"/>
    </location>
</feature>
<dbReference type="Pfam" id="PF16213">
    <property type="entry name" value="DCB"/>
    <property type="match status" value="1"/>
</dbReference>
<dbReference type="InterPro" id="IPR032691">
    <property type="entry name" value="Mon2/Sec7/BIG1-like_HUS"/>
</dbReference>
<evidence type="ECO:0000256" key="7">
    <source>
        <dbReference type="SAM" id="MobiDB-lite"/>
    </source>
</evidence>
<evidence type="ECO:0000259" key="8">
    <source>
        <dbReference type="PROSITE" id="PS50190"/>
    </source>
</evidence>
<dbReference type="Pfam" id="PF12783">
    <property type="entry name" value="Sec7-like_HUS"/>
    <property type="match status" value="1"/>
</dbReference>
<dbReference type="STRING" id="554055.A0A2P6VDW3"/>
<dbReference type="SMART" id="SM00222">
    <property type="entry name" value="Sec7"/>
    <property type="match status" value="1"/>
</dbReference>
<dbReference type="InterPro" id="IPR015403">
    <property type="entry name" value="Mon2/Sec7/BIG1-like_HDS"/>
</dbReference>
<dbReference type="InterPro" id="IPR023394">
    <property type="entry name" value="Sec7_C_sf"/>
</dbReference>
<dbReference type="GO" id="GO:0032012">
    <property type="term" value="P:regulation of ARF protein signal transduction"/>
    <property type="evidence" value="ECO:0007669"/>
    <property type="project" value="InterPro"/>
</dbReference>
<dbReference type="SUPFAM" id="SSF48371">
    <property type="entry name" value="ARM repeat"/>
    <property type="match status" value="1"/>
</dbReference>
<keyword evidence="10" id="KW-1185">Reference proteome</keyword>
<dbReference type="PANTHER" id="PTHR10663:SF375">
    <property type="entry name" value="LD29171P"/>
    <property type="match status" value="1"/>
</dbReference>
<dbReference type="GO" id="GO:0015031">
    <property type="term" value="P:protein transport"/>
    <property type="evidence" value="ECO:0007669"/>
    <property type="project" value="UniProtKB-KW"/>
</dbReference>
<dbReference type="Proteomes" id="UP000239649">
    <property type="component" value="Unassembled WGS sequence"/>
</dbReference>
<feature type="domain" description="SEC7" evidence="8">
    <location>
        <begin position="774"/>
        <end position="961"/>
    </location>
</feature>
<sequence>MATAPSPAALVGPCIERILQGATGRKYAKMRQDAQSLLDKIDTLLVVQGAAPPSAPVEEAAPAESPVAAAGAGSSAEPAPPPAEADATGEAMAEAEADLAADEVAAVSLEEGADGQVAFKLTLSPSKLAEAEAAQDRGHMPVSPSAASPASRPPLPRRRDVTRPGALYDGAARELLCLLRDAVDTRKPPLMEVSLDCIQKLISFKLLQGPVHHINHRRDSSAKKPEDESERGPAGMDFDSLPPQAQAVELVCRCDDVSDDAVELRLLKALLTAVTSTTLAVHGQALLLVVRACYNIFLTSRSDVNQATAKATLTQMLNVVFQRMEAGSAAVVVPPIMVSDLLGLPPADASNMSAFVQQFLADVVATVDPFGTVTQAIQEGLDDAFVSQAPILGEEGAEDLYDPSDPTDRQQIEWRQTAQEKQQQQQAAEEEAAGGEGASTPARATSSAAGDLASHGSETTQGISGDASSGKQLSVPAQLQKDAFLVFRALCKLSIRSTEAAPGSEITTIRGKVLALELLKILLENSGPLFQTGERFVSAIKQYLCLSLLKNCQSAVPAGLRLCCSIFLTLMTKFRQNLKAEIGVFFPMILLRPIEPPVGGSAANAQGGSPAPVDIAHKAVVLRCIQAQCEDGQLLVDLFVNYDCDLEGANLYERMVTALVRIAQGSLSHEAGAAAVAPLEEQAIRYEALRCLVAILKSMAAWHTSATSGAAAAAASAAAAAAPNGQAPAPPTAAPTVGEEAVDEAALQSGFMARMAEAGGTEAAEAGGERQAVMLESWKGYKRQFQQGITLFNQKPKKGIAFMQEQGVVGTAPSDVAQFLARTQGLSKTLIGDYLGERDDFNLKVMHSYVDALEFTTMDFDDAIRKFLSGFRLPGEAQKIDRLMEKFAERFVSCNPDSFKSADVAYVLAYSVIMLNTDAHNTQVKNKMSKADFLRNNRGINDGGDLPQDFMEAVYDRIIHNEIKMKDESLLGGGADAQKAAAAGAGWLDTIMNLLPGRAKAASAEPNDEAIRRTHEHLREKAKGVTFFEAHDSEAIRPMLDVSWAPLLGAFSVLFEEQDDEYFIGLCLEGFVSCVRLTSLLDVVMLRNTFVTSLARFTMLHSPASMKLKHARAFRALLIVAEQNGNHLRECWTEVLRCVSRFELLQQLTAGVPTDALLFAMPDKAGPGSSVDKLKRRILQGRSGRDKGSEGLGHDSFSSINDMGLHASAREVDKKHLPPPDVMMSVDVQELNRLFVNSGRLDSEAIVHFVRTLSAIAAEELRPVACPRVFSLTKIVEIAHFNMGRIRLVWSRIWAVLADFFIEVGCHQNLSVAMYAVDSLRQLAMKFLERDELSNFSFQNDFLRPFVVVMRHSGAVEIRELIIRCVSQMVLARVGNVKSGWKSMFMVFTTAASDESPQIVRLAFDTVEKIVREHFHFITETETTTFTDCVNCLIAFTNNPHSLDVSLNAIAFLRFCALALAEGDIGDVDGELPEGSLEAAGRQLDPNAYRIRPKGQDATSPMRGRSDDAAPQLNGGALAVALEEAPRSPPGAPAGGARRIRFTDKDEHMYFWFPLLAGLSELTFDPRPEIRYSALEVLFDILKFHGASFSPPFWMRVFDSVLLPIFDHVRAEVTDTTTFTDDKRRAEVDSWLYDTCTRTLQHIVDLVVQYYAAVRALLDRILDLLLGFVGRTHLALAGVGVAALVRLLVQAGSQMDEPTWMMMLGALSTAAGDTMPNVSDLIQHRMSRRTNDTDEYSPSAAGNGSSGGEEGGEPTLREHFGVQSPPAGATAGAGRAALDRRPTLFSLGAGAGQRRLADVHVRAAIQLLLVQACSEVYGQHSRIMPAAAAVLLLDTLKAIASHAASVDADGGLCHSLLLAQAADKVAPERVLPDPPLLRLEAEASQAYLSVLLHVQAVAPDPVKAACTLEARLTQLCLRNLERFEQQEAEEEAAAAAAEEEGGRGGGLSLSAAAASSHREENAALAPLAVATLRALLLFSPDAFRAHLKDFFPLLTALISCEYAPPEVQRALSELFQKRIGPMLGSA</sequence>
<dbReference type="GO" id="GO:0005802">
    <property type="term" value="C:trans-Golgi network"/>
    <property type="evidence" value="ECO:0007669"/>
    <property type="project" value="TreeGrafter"/>
</dbReference>
<comment type="caution">
    <text evidence="9">The sequence shown here is derived from an EMBL/GenBank/DDBJ whole genome shotgun (WGS) entry which is preliminary data.</text>
</comment>
<feature type="region of interest" description="Disordered" evidence="7">
    <location>
        <begin position="1490"/>
        <end position="1510"/>
    </location>
</feature>
<dbReference type="InterPro" id="IPR046455">
    <property type="entry name" value="Sec7/BIG1-like_C"/>
</dbReference>
<keyword evidence="5" id="KW-0653">Protein transport</keyword>
<dbReference type="FunFam" id="1.10.1000.11:FF:000003">
    <property type="entry name" value="Brefeldin A-inhibited guanine nucleotide-exchange protein 1"/>
    <property type="match status" value="1"/>
</dbReference>
<evidence type="ECO:0000256" key="3">
    <source>
        <dbReference type="ARBA" id="ARBA00022448"/>
    </source>
</evidence>
<feature type="region of interest" description="Disordered" evidence="7">
    <location>
        <begin position="1932"/>
        <end position="1951"/>
    </location>
</feature>
<dbReference type="PROSITE" id="PS50190">
    <property type="entry name" value="SEC7"/>
    <property type="match status" value="1"/>
</dbReference>
<dbReference type="FunFam" id="1.10.220.20:FF:000002">
    <property type="entry name" value="Brefeldin A-inhibited guanine nucleotide-exchange protein 1"/>
    <property type="match status" value="1"/>
</dbReference>
<protein>
    <submittedName>
        <fullName evidence="9">Brefeldin A-inhibited guanine nucleotide-exchange 2-like</fullName>
    </submittedName>
</protein>
<dbReference type="Gene3D" id="1.10.1000.11">
    <property type="entry name" value="Arf Nucleotide-binding Site Opener,domain 2"/>
    <property type="match status" value="1"/>
</dbReference>
<dbReference type="Pfam" id="PF09324">
    <property type="entry name" value="Sec7-like_HDS"/>
    <property type="match status" value="1"/>
</dbReference>
<feature type="compositionally biased region" description="Low complexity" evidence="7">
    <location>
        <begin position="51"/>
        <end position="77"/>
    </location>
</feature>
<organism evidence="9 10">
    <name type="scientific">Micractinium conductrix</name>
    <dbReference type="NCBI Taxonomy" id="554055"/>
    <lineage>
        <taxon>Eukaryota</taxon>
        <taxon>Viridiplantae</taxon>
        <taxon>Chlorophyta</taxon>
        <taxon>core chlorophytes</taxon>
        <taxon>Trebouxiophyceae</taxon>
        <taxon>Chlorellales</taxon>
        <taxon>Chlorellaceae</taxon>
        <taxon>Chlorella clade</taxon>
        <taxon>Micractinium</taxon>
    </lineage>
</organism>
<dbReference type="Pfam" id="PF16206">
    <property type="entry name" value="Mon2_C"/>
    <property type="match status" value="1"/>
</dbReference>
<accession>A0A2P6VDW3</accession>